<dbReference type="PANTHER" id="PTHR12526:SF630">
    <property type="entry name" value="GLYCOSYLTRANSFERASE"/>
    <property type="match status" value="1"/>
</dbReference>
<protein>
    <submittedName>
        <fullName evidence="3">Glycosyltransferase</fullName>
        <ecNumber evidence="3">2.4.-.-</ecNumber>
    </submittedName>
</protein>
<name>A0ABW4VL46_9BACT</name>
<evidence type="ECO:0000259" key="2">
    <source>
        <dbReference type="Pfam" id="PF13439"/>
    </source>
</evidence>
<dbReference type="CDD" id="cd03811">
    <property type="entry name" value="GT4_GT28_WabH-like"/>
    <property type="match status" value="1"/>
</dbReference>
<organism evidence="3 4">
    <name type="scientific">Belliella marina</name>
    <dbReference type="NCBI Taxonomy" id="1644146"/>
    <lineage>
        <taxon>Bacteria</taxon>
        <taxon>Pseudomonadati</taxon>
        <taxon>Bacteroidota</taxon>
        <taxon>Cytophagia</taxon>
        <taxon>Cytophagales</taxon>
        <taxon>Cyclobacteriaceae</taxon>
        <taxon>Belliella</taxon>
    </lineage>
</organism>
<evidence type="ECO:0000259" key="1">
    <source>
        <dbReference type="Pfam" id="PF00534"/>
    </source>
</evidence>
<feature type="domain" description="Glycosyltransferase subfamily 4-like N-terminal" evidence="2">
    <location>
        <begin position="13"/>
        <end position="170"/>
    </location>
</feature>
<dbReference type="GO" id="GO:0016757">
    <property type="term" value="F:glycosyltransferase activity"/>
    <property type="evidence" value="ECO:0007669"/>
    <property type="project" value="UniProtKB-KW"/>
</dbReference>
<dbReference type="Gene3D" id="3.40.50.2000">
    <property type="entry name" value="Glycogen Phosphorylase B"/>
    <property type="match status" value="2"/>
</dbReference>
<keyword evidence="3" id="KW-0328">Glycosyltransferase</keyword>
<sequence>MKILLFYINLNQGGVQRMMVNVANYFDQNGHEVSFYLAKKQGQYIENLNPGIKLYSADTDNRLKLLRKFSRFLKLNPHDTIFTAVPHFNLIAIMCKMISGSKVKLIISERSNTFQEFQKSPWGFYKISFFLIPFLYRFANEIVAVSKGVADDLAKAAMIPRSRITVVYNPAFNETMLTKKSEQVDHPWIKSPRSEKLLIAVGRLTPQKDFGTLITSMTHIDDSEVKLIIVGEGDELPKLQKLVASLGLGHRVDFAGFQLNPVAWIAKCDVFVLSSLWEGFGNILVEALATGTTIVSTNCESGPSEILDMERYGYLTPVGNPKSMAKTIQKALAKRLDESTQIARAKDFDVNHILKNYEVLFQSS</sequence>
<dbReference type="InterPro" id="IPR028098">
    <property type="entry name" value="Glyco_trans_4-like_N"/>
</dbReference>
<dbReference type="Proteomes" id="UP001597361">
    <property type="component" value="Unassembled WGS sequence"/>
</dbReference>
<evidence type="ECO:0000313" key="3">
    <source>
        <dbReference type="EMBL" id="MFD2035448.1"/>
    </source>
</evidence>
<evidence type="ECO:0000313" key="4">
    <source>
        <dbReference type="Proteomes" id="UP001597361"/>
    </source>
</evidence>
<gene>
    <name evidence="3" type="ORF">ACFSKL_11640</name>
</gene>
<comment type="caution">
    <text evidence="3">The sequence shown here is derived from an EMBL/GenBank/DDBJ whole genome shotgun (WGS) entry which is preliminary data.</text>
</comment>
<dbReference type="Pfam" id="PF13439">
    <property type="entry name" value="Glyco_transf_4"/>
    <property type="match status" value="1"/>
</dbReference>
<dbReference type="RefSeq" id="WP_376886410.1">
    <property type="nucleotide sequence ID" value="NZ_JBHUHR010000031.1"/>
</dbReference>
<dbReference type="InterPro" id="IPR001296">
    <property type="entry name" value="Glyco_trans_1"/>
</dbReference>
<dbReference type="EMBL" id="JBHUHR010000031">
    <property type="protein sequence ID" value="MFD2035448.1"/>
    <property type="molecule type" value="Genomic_DNA"/>
</dbReference>
<dbReference type="Pfam" id="PF00534">
    <property type="entry name" value="Glycos_transf_1"/>
    <property type="match status" value="1"/>
</dbReference>
<dbReference type="EC" id="2.4.-.-" evidence="3"/>
<keyword evidence="3" id="KW-0808">Transferase</keyword>
<accession>A0ABW4VL46</accession>
<reference evidence="4" key="1">
    <citation type="journal article" date="2019" name="Int. J. Syst. Evol. Microbiol.">
        <title>The Global Catalogue of Microorganisms (GCM) 10K type strain sequencing project: providing services to taxonomists for standard genome sequencing and annotation.</title>
        <authorList>
            <consortium name="The Broad Institute Genomics Platform"/>
            <consortium name="The Broad Institute Genome Sequencing Center for Infectious Disease"/>
            <person name="Wu L."/>
            <person name="Ma J."/>
        </authorList>
    </citation>
    <scope>NUCLEOTIDE SEQUENCE [LARGE SCALE GENOMIC DNA]</scope>
    <source>
        <strain evidence="4">CGMCC 1.15180</strain>
    </source>
</reference>
<dbReference type="PANTHER" id="PTHR12526">
    <property type="entry name" value="GLYCOSYLTRANSFERASE"/>
    <property type="match status" value="1"/>
</dbReference>
<proteinExistence type="predicted"/>
<feature type="domain" description="Glycosyl transferase family 1" evidence="1">
    <location>
        <begin position="191"/>
        <end position="339"/>
    </location>
</feature>
<dbReference type="SUPFAM" id="SSF53756">
    <property type="entry name" value="UDP-Glycosyltransferase/glycogen phosphorylase"/>
    <property type="match status" value="1"/>
</dbReference>
<keyword evidence="4" id="KW-1185">Reference proteome</keyword>